<dbReference type="NCBIfam" id="TIGR01930">
    <property type="entry name" value="AcCoA-C-Actrans"/>
    <property type="match status" value="1"/>
</dbReference>
<reference evidence="9" key="1">
    <citation type="submission" date="2012-06" db="EMBL/GenBank/DDBJ databases">
        <title>Complete sequence of chromosome of Desulfomonile tiedjei DSM 6799.</title>
        <authorList>
            <person name="Lucas S."/>
            <person name="Copeland A."/>
            <person name="Lapidus A."/>
            <person name="Glavina del Rio T."/>
            <person name="Dalin E."/>
            <person name="Tice H."/>
            <person name="Bruce D."/>
            <person name="Goodwin L."/>
            <person name="Pitluck S."/>
            <person name="Peters L."/>
            <person name="Ovchinnikova G."/>
            <person name="Zeytun A."/>
            <person name="Lu M."/>
            <person name="Kyrpides N."/>
            <person name="Mavromatis K."/>
            <person name="Ivanova N."/>
            <person name="Brettin T."/>
            <person name="Detter J.C."/>
            <person name="Han C."/>
            <person name="Larimer F."/>
            <person name="Land M."/>
            <person name="Hauser L."/>
            <person name="Markowitz V."/>
            <person name="Cheng J.-F."/>
            <person name="Hugenholtz P."/>
            <person name="Woyke T."/>
            <person name="Wu D."/>
            <person name="Spring S."/>
            <person name="Schroeder M."/>
            <person name="Brambilla E."/>
            <person name="Klenk H.-P."/>
            <person name="Eisen J.A."/>
        </authorList>
    </citation>
    <scope>NUCLEOTIDE SEQUENCE [LARGE SCALE GENOMIC DNA]</scope>
    <source>
        <strain evidence="9">ATCC 49306 / DSM 6799 / DCB-1</strain>
    </source>
</reference>
<evidence type="ECO:0000256" key="1">
    <source>
        <dbReference type="ARBA" id="ARBA00010982"/>
    </source>
</evidence>
<protein>
    <submittedName>
        <fullName evidence="8">Acetyl-CoA acetyltransferase</fullName>
    </submittedName>
</protein>
<evidence type="ECO:0000256" key="2">
    <source>
        <dbReference type="ARBA" id="ARBA00022679"/>
    </source>
</evidence>
<dbReference type="Pfam" id="PF02803">
    <property type="entry name" value="Thiolase_C"/>
    <property type="match status" value="1"/>
</dbReference>
<dbReference type="AlphaFoldDB" id="I4C3E2"/>
<dbReference type="InterPro" id="IPR002155">
    <property type="entry name" value="Thiolase"/>
</dbReference>
<evidence type="ECO:0000313" key="8">
    <source>
        <dbReference type="EMBL" id="AFM24083.1"/>
    </source>
</evidence>
<evidence type="ECO:0000256" key="5">
    <source>
        <dbReference type="RuleBase" id="RU003557"/>
    </source>
</evidence>
<dbReference type="CDD" id="cd00751">
    <property type="entry name" value="thiolase"/>
    <property type="match status" value="1"/>
</dbReference>
<dbReference type="STRING" id="706587.Desti_1371"/>
<keyword evidence="2 5" id="KW-0808">Transferase</keyword>
<dbReference type="eggNOG" id="COG0183">
    <property type="taxonomic scope" value="Bacteria"/>
</dbReference>
<dbReference type="PROSITE" id="PS00098">
    <property type="entry name" value="THIOLASE_1"/>
    <property type="match status" value="1"/>
</dbReference>
<dbReference type="PROSITE" id="PS00099">
    <property type="entry name" value="THIOLASE_3"/>
    <property type="match status" value="1"/>
</dbReference>
<proteinExistence type="inferred from homology"/>
<dbReference type="HOGENOM" id="CLU_031026_0_0_7"/>
<dbReference type="Proteomes" id="UP000006055">
    <property type="component" value="Chromosome"/>
</dbReference>
<keyword evidence="3 5" id="KW-0012">Acyltransferase</keyword>
<dbReference type="InterPro" id="IPR020616">
    <property type="entry name" value="Thiolase_N"/>
</dbReference>
<evidence type="ECO:0000313" key="9">
    <source>
        <dbReference type="Proteomes" id="UP000006055"/>
    </source>
</evidence>
<gene>
    <name evidence="8" type="ordered locus">Desti_1371</name>
</gene>
<keyword evidence="9" id="KW-1185">Reference proteome</keyword>
<dbReference type="PIRSF" id="PIRSF000429">
    <property type="entry name" value="Ac-CoA_Ac_transf"/>
    <property type="match status" value="1"/>
</dbReference>
<dbReference type="FunFam" id="3.40.47.10:FF:000010">
    <property type="entry name" value="Acetyl-CoA acetyltransferase (Thiolase)"/>
    <property type="match status" value="1"/>
</dbReference>
<dbReference type="InterPro" id="IPR016039">
    <property type="entry name" value="Thiolase-like"/>
</dbReference>
<organism evidence="8 9">
    <name type="scientific">Desulfomonile tiedjei (strain ATCC 49306 / DSM 6799 / DCB-1)</name>
    <dbReference type="NCBI Taxonomy" id="706587"/>
    <lineage>
        <taxon>Bacteria</taxon>
        <taxon>Pseudomonadati</taxon>
        <taxon>Thermodesulfobacteriota</taxon>
        <taxon>Desulfomonilia</taxon>
        <taxon>Desulfomonilales</taxon>
        <taxon>Desulfomonilaceae</taxon>
        <taxon>Desulfomonile</taxon>
    </lineage>
</organism>
<dbReference type="RefSeq" id="WP_014809233.1">
    <property type="nucleotide sequence ID" value="NC_018025.1"/>
</dbReference>
<feature type="domain" description="Thiolase C-terminal" evidence="7">
    <location>
        <begin position="267"/>
        <end position="388"/>
    </location>
</feature>
<dbReference type="SUPFAM" id="SSF53901">
    <property type="entry name" value="Thiolase-like"/>
    <property type="match status" value="2"/>
</dbReference>
<evidence type="ECO:0000259" key="6">
    <source>
        <dbReference type="Pfam" id="PF00108"/>
    </source>
</evidence>
<evidence type="ECO:0000256" key="3">
    <source>
        <dbReference type="ARBA" id="ARBA00023315"/>
    </source>
</evidence>
<feature type="active site" description="Proton acceptor" evidence="4">
    <location>
        <position position="345"/>
    </location>
</feature>
<dbReference type="InterPro" id="IPR020615">
    <property type="entry name" value="Thiolase_acyl_enz_int_AS"/>
</dbReference>
<feature type="domain" description="Thiolase N-terminal" evidence="6">
    <location>
        <begin position="3"/>
        <end position="257"/>
    </location>
</feature>
<comment type="similarity">
    <text evidence="1 5">Belongs to the thiolase-like superfamily. Thiolase family.</text>
</comment>
<evidence type="ECO:0000256" key="4">
    <source>
        <dbReference type="PIRSR" id="PIRSR000429-1"/>
    </source>
</evidence>
<dbReference type="InterPro" id="IPR020617">
    <property type="entry name" value="Thiolase_C"/>
</dbReference>
<dbReference type="GO" id="GO:0003988">
    <property type="term" value="F:acetyl-CoA C-acyltransferase activity"/>
    <property type="evidence" value="ECO:0007669"/>
    <property type="project" value="UniProtKB-ARBA"/>
</dbReference>
<name>I4C3E2_DESTA</name>
<evidence type="ECO:0000259" key="7">
    <source>
        <dbReference type="Pfam" id="PF02803"/>
    </source>
</evidence>
<dbReference type="InterPro" id="IPR020610">
    <property type="entry name" value="Thiolase_AS"/>
</dbReference>
<dbReference type="PANTHER" id="PTHR18919:SF107">
    <property type="entry name" value="ACETYL-COA ACETYLTRANSFERASE, CYTOSOLIC"/>
    <property type="match status" value="1"/>
</dbReference>
<dbReference type="Gene3D" id="3.40.47.10">
    <property type="match status" value="2"/>
</dbReference>
<sequence length="390" mass="41360">MTVVITSAMRTPVGDFGGSLKSISPADLAQLVIEKVAKTVEDVSYIDKVILGNCFAPLDVNIARIAAYRAGISESVPAFTVNSTCGSSMQAVINAVQSVQCGEARMVLAGGVESMSCAPYIMESARWGQRIKHLQAYDLLWRGMQEYPIGVGMGLTAENLAEKYGISRQEQDEYALRSHHCAASAIARGDFNAEIVPVPVPVPRKEPIIFDTDEHVRKDITLEQLSRLPAAFKKDGTVTAGNACGMNDGAAGLIVTTLETAAELGLAPLVSIKSYHVAGVDPNIMGIGPVPAIRGALKKAGLGLDRIDRFEINEAFAAQYLACEKELELDRTKVNVNGSGIALGHPVGATGCRLIVTLFHSMLAQNLNFGVASLCAGGGLGFAMVLERLE</sequence>
<dbReference type="PANTHER" id="PTHR18919">
    <property type="entry name" value="ACETYL-COA C-ACYLTRANSFERASE"/>
    <property type="match status" value="1"/>
</dbReference>
<dbReference type="PATRIC" id="fig|706587.4.peg.1573"/>
<dbReference type="KEGG" id="dti:Desti_1371"/>
<feature type="active site" description="Acyl-thioester intermediate" evidence="4">
    <location>
        <position position="85"/>
    </location>
</feature>
<feature type="active site" description="Proton acceptor" evidence="4">
    <location>
        <position position="375"/>
    </location>
</feature>
<dbReference type="EMBL" id="CP003360">
    <property type="protein sequence ID" value="AFM24083.1"/>
    <property type="molecule type" value="Genomic_DNA"/>
</dbReference>
<dbReference type="Pfam" id="PF00108">
    <property type="entry name" value="Thiolase_N"/>
    <property type="match status" value="1"/>
</dbReference>
<accession>I4C3E2</accession>